<sequence>MGVSCLLNKFCNERMYEVRYLDTKSDIINMCKYNSNVCGVGTNEREKTI</sequence>
<reference evidence="2" key="1">
    <citation type="journal article" date="2018" name="Nat. Plants">
        <title>Whole-genome landscape of Medicago truncatula symbiotic genes.</title>
        <authorList>
            <person name="Pecrix Y."/>
            <person name="Staton S.E."/>
            <person name="Sallet E."/>
            <person name="Lelandais-Briere C."/>
            <person name="Moreau S."/>
            <person name="Carrere S."/>
            <person name="Blein T."/>
            <person name="Jardinaud M.F."/>
            <person name="Latrasse D."/>
            <person name="Zouine M."/>
            <person name="Zahm M."/>
            <person name="Kreplak J."/>
            <person name="Mayjonade B."/>
            <person name="Satge C."/>
            <person name="Perez M."/>
            <person name="Cauet S."/>
            <person name="Marande W."/>
            <person name="Chantry-Darmon C."/>
            <person name="Lopez-Roques C."/>
            <person name="Bouchez O."/>
            <person name="Berard A."/>
            <person name="Debelle F."/>
            <person name="Munos S."/>
            <person name="Bendahmane A."/>
            <person name="Berges H."/>
            <person name="Niebel A."/>
            <person name="Buitink J."/>
            <person name="Frugier F."/>
            <person name="Benhamed M."/>
            <person name="Crespi M."/>
            <person name="Gouzy J."/>
            <person name="Gamas P."/>
        </authorList>
    </citation>
    <scope>NUCLEOTIDE SEQUENCE [LARGE SCALE GENOMIC DNA]</scope>
    <source>
        <strain evidence="2">cv. Jemalong A17</strain>
    </source>
</reference>
<gene>
    <name evidence="1" type="ORF">MtrunA17_Chr3g0122731</name>
</gene>
<evidence type="ECO:0000313" key="2">
    <source>
        <dbReference type="Proteomes" id="UP000265566"/>
    </source>
</evidence>
<dbReference type="Proteomes" id="UP000265566">
    <property type="component" value="Chromosome 3"/>
</dbReference>
<evidence type="ECO:0000313" key="1">
    <source>
        <dbReference type="EMBL" id="RHN69258.1"/>
    </source>
</evidence>
<dbReference type="EMBL" id="PSQE01000003">
    <property type="protein sequence ID" value="RHN69258.1"/>
    <property type="molecule type" value="Genomic_DNA"/>
</dbReference>
<protein>
    <submittedName>
        <fullName evidence="1">Uncharacterized protein</fullName>
    </submittedName>
</protein>
<dbReference type="Gramene" id="rna17701">
    <property type="protein sequence ID" value="RHN69258.1"/>
    <property type="gene ID" value="gene17701"/>
</dbReference>
<proteinExistence type="predicted"/>
<dbReference type="AlphaFoldDB" id="A0A396IXA9"/>
<comment type="caution">
    <text evidence="1">The sequence shown here is derived from an EMBL/GenBank/DDBJ whole genome shotgun (WGS) entry which is preliminary data.</text>
</comment>
<organism evidence="1 2">
    <name type="scientific">Medicago truncatula</name>
    <name type="common">Barrel medic</name>
    <name type="synonym">Medicago tribuloides</name>
    <dbReference type="NCBI Taxonomy" id="3880"/>
    <lineage>
        <taxon>Eukaryota</taxon>
        <taxon>Viridiplantae</taxon>
        <taxon>Streptophyta</taxon>
        <taxon>Embryophyta</taxon>
        <taxon>Tracheophyta</taxon>
        <taxon>Spermatophyta</taxon>
        <taxon>Magnoliopsida</taxon>
        <taxon>eudicotyledons</taxon>
        <taxon>Gunneridae</taxon>
        <taxon>Pentapetalae</taxon>
        <taxon>rosids</taxon>
        <taxon>fabids</taxon>
        <taxon>Fabales</taxon>
        <taxon>Fabaceae</taxon>
        <taxon>Papilionoideae</taxon>
        <taxon>50 kb inversion clade</taxon>
        <taxon>NPAAA clade</taxon>
        <taxon>Hologalegina</taxon>
        <taxon>IRL clade</taxon>
        <taxon>Trifolieae</taxon>
        <taxon>Medicago</taxon>
    </lineage>
</organism>
<name>A0A396IXA9_MEDTR</name>
<accession>A0A396IXA9</accession>